<keyword evidence="3" id="KW-0574">Periplasm</keyword>
<evidence type="ECO:0000256" key="4">
    <source>
        <dbReference type="ARBA" id="ARBA00023239"/>
    </source>
</evidence>
<keyword evidence="4" id="KW-0456">Lyase</keyword>
<dbReference type="PANTHER" id="PTHR39210:SF1">
    <property type="entry name" value="HEPARIN-SULFATE LYASE"/>
    <property type="match status" value="1"/>
</dbReference>
<dbReference type="InterPro" id="IPR012480">
    <property type="entry name" value="Hepar_II_III_C"/>
</dbReference>
<dbReference type="Pfam" id="PF07940">
    <property type="entry name" value="Hepar_II_III_C"/>
    <property type="match status" value="1"/>
</dbReference>
<feature type="domain" description="Heparin-sulfate lyase N-terminal" evidence="6">
    <location>
        <begin position="86"/>
        <end position="306"/>
    </location>
</feature>
<evidence type="ECO:0000313" key="8">
    <source>
        <dbReference type="Proteomes" id="UP001597526"/>
    </source>
</evidence>
<accession>A0ABW5MY41</accession>
<dbReference type="Pfam" id="PF16889">
    <property type="entry name" value="Hepar_II_III_N"/>
    <property type="match status" value="1"/>
</dbReference>
<dbReference type="InterPro" id="IPR008929">
    <property type="entry name" value="Chondroitin_lyas"/>
</dbReference>
<dbReference type="InterPro" id="IPR031680">
    <property type="entry name" value="Hepar_II_III_N"/>
</dbReference>
<name>A0ABW5MY41_9FLAO</name>
<evidence type="ECO:0000256" key="2">
    <source>
        <dbReference type="ARBA" id="ARBA00022729"/>
    </source>
</evidence>
<dbReference type="SUPFAM" id="SSF48230">
    <property type="entry name" value="Chondroitin AC/alginate lyase"/>
    <property type="match status" value="1"/>
</dbReference>
<comment type="caution">
    <text evidence="7">The sequence shown here is derived from an EMBL/GenBank/DDBJ whole genome shotgun (WGS) entry which is preliminary data.</text>
</comment>
<dbReference type="Gene3D" id="1.50.10.100">
    <property type="entry name" value="Chondroitin AC/alginate lyase"/>
    <property type="match status" value="1"/>
</dbReference>
<feature type="domain" description="Heparinase II/III-like C-terminal" evidence="5">
    <location>
        <begin position="405"/>
        <end position="569"/>
    </location>
</feature>
<gene>
    <name evidence="7" type="ORF">ACFSQJ_08985</name>
</gene>
<comment type="subcellular location">
    <subcellularLocation>
        <location evidence="1">Periplasm</location>
    </subcellularLocation>
</comment>
<evidence type="ECO:0000313" key="7">
    <source>
        <dbReference type="EMBL" id="MFD2587063.1"/>
    </source>
</evidence>
<evidence type="ECO:0000256" key="3">
    <source>
        <dbReference type="ARBA" id="ARBA00022764"/>
    </source>
</evidence>
<evidence type="ECO:0000259" key="6">
    <source>
        <dbReference type="Pfam" id="PF16889"/>
    </source>
</evidence>
<keyword evidence="2" id="KW-0732">Signal</keyword>
<dbReference type="Proteomes" id="UP001597526">
    <property type="component" value="Unassembled WGS sequence"/>
</dbReference>
<dbReference type="Gene3D" id="2.70.98.70">
    <property type="match status" value="1"/>
</dbReference>
<evidence type="ECO:0000259" key="5">
    <source>
        <dbReference type="Pfam" id="PF07940"/>
    </source>
</evidence>
<proteinExistence type="predicted"/>
<keyword evidence="8" id="KW-1185">Reference proteome</keyword>
<reference evidence="8" key="1">
    <citation type="journal article" date="2019" name="Int. J. Syst. Evol. Microbiol.">
        <title>The Global Catalogue of Microorganisms (GCM) 10K type strain sequencing project: providing services to taxonomists for standard genome sequencing and annotation.</title>
        <authorList>
            <consortium name="The Broad Institute Genomics Platform"/>
            <consortium name="The Broad Institute Genome Sequencing Center for Infectious Disease"/>
            <person name="Wu L."/>
            <person name="Ma J."/>
        </authorList>
    </citation>
    <scope>NUCLEOTIDE SEQUENCE [LARGE SCALE GENOMIC DNA]</scope>
    <source>
        <strain evidence="8">KCTC 52368</strain>
    </source>
</reference>
<evidence type="ECO:0000256" key="1">
    <source>
        <dbReference type="ARBA" id="ARBA00004418"/>
    </source>
</evidence>
<dbReference type="RefSeq" id="WP_377766623.1">
    <property type="nucleotide sequence ID" value="NZ_JBHULB010000011.1"/>
</dbReference>
<sequence>MKISSLINTISNMGMRYTLFRSSYEFRRRTGLLKSRFPTQPEFVNCSVTLDEWKKNAPKFFFESKESLKITKNPHSKLKEVFNEIHNNTYTYFSRTKLTLGKDYDWITNPDTGYQYELKHWSQIVDLSKQAGDIKYVWEKARFSFLYDIIRYDYHFDKDCSKLVFSEIESFLVHNPINLGPNYRCSQEISLRILNWTFALYYYRNSEELTEERFNAIMNAIYWQLHHVYNNINFSRIAVRNNHALTETLMLFLGGILFPFLPDTKKWSVKGKKWLQEEIAYQIYEDGTFLQFSMNYHRVAIQLLTWGIKLGEIHNSRLNSTVYDRAKKSLYFLRQCQDIESGKLPNYGANDGALFFKLTSDDYRVYTSQLNDLSAILYNEVTKHDESQQWYGVNNSKVITQEYNNLASFPLGGNFVINDGSTKTFLKCAQYKDRPGDADNLHVDIWVDGENYIWDTGSYKYNTTKEFSQFFSSCHGHNTVSINGKNQMLKGIRFIWNYWTKKAKASLSESTNSYSFTGQFQGFPELGNKIIHKRSLSKNKGKSKWTVLDSFQNAENLTAQLYWHFNPKTYSQIDIICKDYDGNLLNPIIEEKWCSNYYGEIESSIRHTYKSETSFETTIEIKSK</sequence>
<dbReference type="PANTHER" id="PTHR39210">
    <property type="entry name" value="HEPARIN-SULFATE LYASE"/>
    <property type="match status" value="1"/>
</dbReference>
<dbReference type="EMBL" id="JBHULB010000011">
    <property type="protein sequence ID" value="MFD2587063.1"/>
    <property type="molecule type" value="Genomic_DNA"/>
</dbReference>
<organism evidence="7 8">
    <name type="scientific">Croceitalea marina</name>
    <dbReference type="NCBI Taxonomy" id="1775166"/>
    <lineage>
        <taxon>Bacteria</taxon>
        <taxon>Pseudomonadati</taxon>
        <taxon>Bacteroidota</taxon>
        <taxon>Flavobacteriia</taxon>
        <taxon>Flavobacteriales</taxon>
        <taxon>Flavobacteriaceae</taxon>
        <taxon>Croceitalea</taxon>
    </lineage>
</organism>
<protein>
    <submittedName>
        <fullName evidence="7">Heparinase II/III family protein</fullName>
    </submittedName>
</protein>